<name>A0A0J1B754_RHOIS</name>
<keyword evidence="2" id="KW-1185">Reference proteome</keyword>
<protein>
    <submittedName>
        <fullName evidence="1">Uncharacterized protein</fullName>
    </submittedName>
</protein>
<gene>
    <name evidence="1" type="ORF">RISK_005633</name>
</gene>
<evidence type="ECO:0000313" key="1">
    <source>
        <dbReference type="EMBL" id="KLU02567.1"/>
    </source>
</evidence>
<proteinExistence type="predicted"/>
<dbReference type="AlphaFoldDB" id="A0A0J1B754"/>
<accession>A0A0J1B754</accession>
<comment type="caution">
    <text evidence="1">The sequence shown here is derived from an EMBL/GenBank/DDBJ whole genome shotgun (WGS) entry which is preliminary data.</text>
</comment>
<reference evidence="1" key="1">
    <citation type="submission" date="2015-05" db="EMBL/GenBank/DDBJ databases">
        <title>Permanent draft genome of Rhodopirellula islandicus K833.</title>
        <authorList>
            <person name="Kizina J."/>
            <person name="Richter M."/>
            <person name="Glockner F.O."/>
            <person name="Harder J."/>
        </authorList>
    </citation>
    <scope>NUCLEOTIDE SEQUENCE [LARGE SCALE GENOMIC DNA]</scope>
    <source>
        <strain evidence="1">K833</strain>
    </source>
</reference>
<organism evidence="1 2">
    <name type="scientific">Rhodopirellula islandica</name>
    <dbReference type="NCBI Taxonomy" id="595434"/>
    <lineage>
        <taxon>Bacteria</taxon>
        <taxon>Pseudomonadati</taxon>
        <taxon>Planctomycetota</taxon>
        <taxon>Planctomycetia</taxon>
        <taxon>Pirellulales</taxon>
        <taxon>Pirellulaceae</taxon>
        <taxon>Rhodopirellula</taxon>
    </lineage>
</organism>
<evidence type="ECO:0000313" key="2">
    <source>
        <dbReference type="Proteomes" id="UP000036367"/>
    </source>
</evidence>
<dbReference type="Proteomes" id="UP000036367">
    <property type="component" value="Unassembled WGS sequence"/>
</dbReference>
<sequence length="37" mass="4305">MGRHYLKIRLDRHWKSLQKRSLHSSLANCAAQKENAG</sequence>
<dbReference type="EMBL" id="LECT01000044">
    <property type="protein sequence ID" value="KLU02567.1"/>
    <property type="molecule type" value="Genomic_DNA"/>
</dbReference>
<dbReference type="STRING" id="595434.RISK_005633"/>
<dbReference type="PATRIC" id="fig|595434.4.peg.5349"/>